<keyword evidence="4" id="KW-0540">Nuclease</keyword>
<dbReference type="EMBL" id="JAMSHJ010000006">
    <property type="protein sequence ID" value="KAI5397114.1"/>
    <property type="molecule type" value="Genomic_DNA"/>
</dbReference>
<dbReference type="Gramene" id="Psat06G0308000-T1">
    <property type="protein sequence ID" value="KAI5397114.1"/>
    <property type="gene ID" value="KIW84_063080"/>
</dbReference>
<dbReference type="GO" id="GO:0000014">
    <property type="term" value="F:single-stranded DNA endodeoxyribonuclease activity"/>
    <property type="evidence" value="ECO:0007669"/>
    <property type="project" value="UniProtKB-ARBA"/>
</dbReference>
<evidence type="ECO:0000256" key="2">
    <source>
        <dbReference type="ARBA" id="ARBA00009547"/>
    </source>
</evidence>
<organism evidence="10 11">
    <name type="scientific">Pisum sativum</name>
    <name type="common">Garden pea</name>
    <name type="synonym">Lathyrus oleraceus</name>
    <dbReference type="NCBI Taxonomy" id="3888"/>
    <lineage>
        <taxon>Eukaryota</taxon>
        <taxon>Viridiplantae</taxon>
        <taxon>Streptophyta</taxon>
        <taxon>Embryophyta</taxon>
        <taxon>Tracheophyta</taxon>
        <taxon>Spermatophyta</taxon>
        <taxon>Magnoliopsida</taxon>
        <taxon>eudicotyledons</taxon>
        <taxon>Gunneridae</taxon>
        <taxon>Pentapetalae</taxon>
        <taxon>rosids</taxon>
        <taxon>fabids</taxon>
        <taxon>Fabales</taxon>
        <taxon>Fabaceae</taxon>
        <taxon>Papilionoideae</taxon>
        <taxon>50 kb inversion clade</taxon>
        <taxon>NPAAA clade</taxon>
        <taxon>Hologalegina</taxon>
        <taxon>IRL clade</taxon>
        <taxon>Fabeae</taxon>
        <taxon>Lathyrus</taxon>
    </lineage>
</organism>
<evidence type="ECO:0000313" key="11">
    <source>
        <dbReference type="Proteomes" id="UP001058974"/>
    </source>
</evidence>
<reference evidence="10 11" key="1">
    <citation type="journal article" date="2022" name="Nat. Genet.">
        <title>Improved pea reference genome and pan-genome highlight genomic features and evolutionary characteristics.</title>
        <authorList>
            <person name="Yang T."/>
            <person name="Liu R."/>
            <person name="Luo Y."/>
            <person name="Hu S."/>
            <person name="Wang D."/>
            <person name="Wang C."/>
            <person name="Pandey M.K."/>
            <person name="Ge S."/>
            <person name="Xu Q."/>
            <person name="Li N."/>
            <person name="Li G."/>
            <person name="Huang Y."/>
            <person name="Saxena R.K."/>
            <person name="Ji Y."/>
            <person name="Li M."/>
            <person name="Yan X."/>
            <person name="He Y."/>
            <person name="Liu Y."/>
            <person name="Wang X."/>
            <person name="Xiang C."/>
            <person name="Varshney R.K."/>
            <person name="Ding H."/>
            <person name="Gao S."/>
            <person name="Zong X."/>
        </authorList>
    </citation>
    <scope>NUCLEOTIDE SEQUENCE [LARGE SCALE GENOMIC DNA]</scope>
    <source>
        <strain evidence="10 11">cv. Zhongwan 6</strain>
    </source>
</reference>
<comment type="caution">
    <text evidence="10">The sequence shown here is derived from an EMBL/GenBank/DDBJ whole genome shotgun (WGS) entry which is preliminary data.</text>
</comment>
<evidence type="ECO:0000256" key="8">
    <source>
        <dbReference type="ARBA" id="ARBA00023157"/>
    </source>
</evidence>
<dbReference type="PANTHER" id="PTHR33146:SF27">
    <property type="entry name" value="ENDONUCLEASE 2"/>
    <property type="match status" value="1"/>
</dbReference>
<dbReference type="InterPro" id="IPR003154">
    <property type="entry name" value="S1/P1nuclease"/>
</dbReference>
<dbReference type="Pfam" id="PF02265">
    <property type="entry name" value="S1-P1_nuclease"/>
    <property type="match status" value="3"/>
</dbReference>
<comment type="similarity">
    <text evidence="2">Belongs to the nuclease type I family.</text>
</comment>
<keyword evidence="5" id="KW-0479">Metal-binding</keyword>
<dbReference type="GO" id="GO:0004521">
    <property type="term" value="F:RNA endonuclease activity"/>
    <property type="evidence" value="ECO:0007669"/>
    <property type="project" value="UniProtKB-ARBA"/>
</dbReference>
<dbReference type="InterPro" id="IPR008947">
    <property type="entry name" value="PLipase_C/P1_nuclease_dom_sf"/>
</dbReference>
<dbReference type="CDD" id="cd11010">
    <property type="entry name" value="S1-P1_nuclease"/>
    <property type="match status" value="1"/>
</dbReference>
<keyword evidence="9" id="KW-0325">Glycoprotein</keyword>
<proteinExistence type="inferred from homology"/>
<keyword evidence="11" id="KW-1185">Reference proteome</keyword>
<protein>
    <recommendedName>
        <fullName evidence="3">Aspergillus nuclease S1</fullName>
        <ecNumber evidence="3">3.1.30.1</ecNumber>
    </recommendedName>
</protein>
<evidence type="ECO:0000313" key="10">
    <source>
        <dbReference type="EMBL" id="KAI5397114.1"/>
    </source>
</evidence>
<keyword evidence="7" id="KW-0378">Hydrolase</keyword>
<gene>
    <name evidence="10" type="ORF">KIW84_063080</name>
</gene>
<evidence type="ECO:0000256" key="3">
    <source>
        <dbReference type="ARBA" id="ARBA00012562"/>
    </source>
</evidence>
<evidence type="ECO:0000256" key="1">
    <source>
        <dbReference type="ARBA" id="ARBA00000245"/>
    </source>
</evidence>
<dbReference type="GO" id="GO:0006308">
    <property type="term" value="P:DNA catabolic process"/>
    <property type="evidence" value="ECO:0007669"/>
    <property type="project" value="InterPro"/>
</dbReference>
<dbReference type="Gene3D" id="1.10.575.10">
    <property type="entry name" value="P1 Nuclease"/>
    <property type="match status" value="3"/>
</dbReference>
<evidence type="ECO:0000256" key="5">
    <source>
        <dbReference type="ARBA" id="ARBA00022723"/>
    </source>
</evidence>
<keyword evidence="6" id="KW-0255">Endonuclease</keyword>
<dbReference type="EC" id="3.1.30.1" evidence="3"/>
<dbReference type="PANTHER" id="PTHR33146">
    <property type="entry name" value="ENDONUCLEASE 4"/>
    <property type="match status" value="1"/>
</dbReference>
<dbReference type="Proteomes" id="UP001058974">
    <property type="component" value="Chromosome 6"/>
</dbReference>
<dbReference type="GO" id="GO:0046872">
    <property type="term" value="F:metal ion binding"/>
    <property type="evidence" value="ECO:0007669"/>
    <property type="project" value="UniProtKB-KW"/>
</dbReference>
<evidence type="ECO:0000256" key="6">
    <source>
        <dbReference type="ARBA" id="ARBA00022759"/>
    </source>
</evidence>
<evidence type="ECO:0000256" key="7">
    <source>
        <dbReference type="ARBA" id="ARBA00022801"/>
    </source>
</evidence>
<sequence>MDFHLSSALCAQAQARLTEAAADAEKQLLPTYANNDLSSVCTWADRVKFALRWTSALHFADTPPKLCNFQYANNLTQALLFLAHYMGDVHQPLHTGFTTDKGGNTIDVHWYTRKQNFHHKTWSDEVADWEACSSDETTCPNVYASEGVKDACQYAYKYAPEDATLEDDYFLSCLPIISLRLAQGGVRLAATLNRIFQ</sequence>
<comment type="catalytic activity">
    <reaction evidence="1">
        <text>Endonucleolytic cleavage to 5'-phosphomononucleotide and 5'-phosphooligonucleotide end-products.</text>
        <dbReference type="EC" id="3.1.30.1"/>
    </reaction>
</comment>
<accession>A0A9D4W945</accession>
<evidence type="ECO:0000256" key="4">
    <source>
        <dbReference type="ARBA" id="ARBA00022722"/>
    </source>
</evidence>
<dbReference type="SUPFAM" id="SSF48537">
    <property type="entry name" value="Phospholipase C/P1 nuclease"/>
    <property type="match status" value="1"/>
</dbReference>
<keyword evidence="8" id="KW-1015">Disulfide bond</keyword>
<evidence type="ECO:0000256" key="9">
    <source>
        <dbReference type="ARBA" id="ARBA00023180"/>
    </source>
</evidence>
<dbReference type="AlphaFoldDB" id="A0A9D4W945"/>
<name>A0A9D4W945_PEA</name>
<dbReference type="GO" id="GO:0003676">
    <property type="term" value="F:nucleic acid binding"/>
    <property type="evidence" value="ECO:0007669"/>
    <property type="project" value="InterPro"/>
</dbReference>